<keyword evidence="5 11" id="KW-0812">Transmembrane</keyword>
<evidence type="ECO:0000256" key="9">
    <source>
        <dbReference type="ARBA" id="ARBA00023136"/>
    </source>
</evidence>
<feature type="transmembrane region" description="Helical" evidence="11">
    <location>
        <begin position="108"/>
        <end position="126"/>
    </location>
</feature>
<dbReference type="InterPro" id="IPR006153">
    <property type="entry name" value="Cation/H_exchanger_TM"/>
</dbReference>
<dbReference type="PANTHER" id="PTHR10110">
    <property type="entry name" value="SODIUM/HYDROGEN EXCHANGER"/>
    <property type="match status" value="1"/>
</dbReference>
<dbReference type="PANTHER" id="PTHR10110:SF86">
    <property type="entry name" value="SODIUM_HYDROGEN EXCHANGER 7"/>
    <property type="match status" value="1"/>
</dbReference>
<evidence type="ECO:0000256" key="1">
    <source>
        <dbReference type="ARBA" id="ARBA00004651"/>
    </source>
</evidence>
<evidence type="ECO:0000256" key="2">
    <source>
        <dbReference type="ARBA" id="ARBA00022448"/>
    </source>
</evidence>
<evidence type="ECO:0000256" key="8">
    <source>
        <dbReference type="ARBA" id="ARBA00023065"/>
    </source>
</evidence>
<feature type="transmembrane region" description="Helical" evidence="11">
    <location>
        <begin position="349"/>
        <end position="370"/>
    </location>
</feature>
<dbReference type="Pfam" id="PF00999">
    <property type="entry name" value="Na_H_Exchanger"/>
    <property type="match status" value="1"/>
</dbReference>
<accession>A0ABN6CZ37</accession>
<comment type="subcellular location">
    <subcellularLocation>
        <location evidence="1">Cell membrane</location>
        <topology evidence="1">Multi-pass membrane protein</topology>
    </subcellularLocation>
</comment>
<name>A0ABN6CZ37_9GAMM</name>
<reference evidence="13" key="1">
    <citation type="journal article" date="2022" name="Arch. Microbiol.">
        <title>Thiomicrorhabdus immobilis sp. nov., a mesophilic sulfur-oxidizing bacterium isolated from sediment of a brackish lake in northern Japan.</title>
        <authorList>
            <person name="Kojima H."/>
            <person name="Mochizuki J."/>
            <person name="Kanda M."/>
            <person name="Watanabe T."/>
            <person name="Fukui M."/>
        </authorList>
    </citation>
    <scope>NUCLEOTIDE SEQUENCE</scope>
    <source>
        <strain evidence="13">Am19</strain>
    </source>
</reference>
<keyword evidence="6 11" id="KW-1133">Transmembrane helix</keyword>
<evidence type="ECO:0000313" key="14">
    <source>
        <dbReference type="Proteomes" id="UP001054820"/>
    </source>
</evidence>
<keyword evidence="7" id="KW-0915">Sodium</keyword>
<keyword evidence="3" id="KW-0050">Antiport</keyword>
<organism evidence="13 14">
    <name type="scientific">Thiomicrorhabdus immobilis</name>
    <dbReference type="NCBI Taxonomy" id="2791037"/>
    <lineage>
        <taxon>Bacteria</taxon>
        <taxon>Pseudomonadati</taxon>
        <taxon>Pseudomonadota</taxon>
        <taxon>Gammaproteobacteria</taxon>
        <taxon>Thiotrichales</taxon>
        <taxon>Piscirickettsiaceae</taxon>
        <taxon>Thiomicrorhabdus</taxon>
    </lineage>
</organism>
<feature type="domain" description="Cation/H+ exchanger transmembrane" evidence="12">
    <location>
        <begin position="9"/>
        <end position="259"/>
    </location>
</feature>
<evidence type="ECO:0000256" key="6">
    <source>
        <dbReference type="ARBA" id="ARBA00022989"/>
    </source>
</evidence>
<proteinExistence type="predicted"/>
<keyword evidence="2" id="KW-0813">Transport</keyword>
<keyword evidence="9 11" id="KW-0472">Membrane</keyword>
<gene>
    <name evidence="13" type="ORF">THMIRHAM_20500</name>
</gene>
<evidence type="ECO:0000313" key="13">
    <source>
        <dbReference type="EMBL" id="BCN94265.1"/>
    </source>
</evidence>
<evidence type="ECO:0000256" key="3">
    <source>
        <dbReference type="ARBA" id="ARBA00022449"/>
    </source>
</evidence>
<evidence type="ECO:0000259" key="12">
    <source>
        <dbReference type="Pfam" id="PF00999"/>
    </source>
</evidence>
<evidence type="ECO:0000256" key="10">
    <source>
        <dbReference type="ARBA" id="ARBA00023201"/>
    </source>
</evidence>
<sequence>MLEAGLMIIALMVTALIVQEKIKIPLPISLIGIVLLLSHFHIHPIDINAERFDQLLLLLLPLMLIGDVMQLETDDLRKNWLSVLGTAGVAVVLSILAGVLLQDVMLPNYAIGLPAMVALMAMVVATDPVTVGSVFSTTKIPHKLKFLAESESLFNDATAFAIFSIAITLMHQPLGLPEIAWSFTLSAGGALITGAVIGLAGLYLLKLSDNPITETGILLMIAYSAFLISEHYHFAGIFAIVVSMVLANALITSRDRLSENPLSEDAHTSQFEQRHNQQLKQQQLKQAKPNKLHAVKTYLNLGHLTATHQNRQEIIGFISFTALFANVILFVSISEIINLSLLQTYWKEIVSVFVVSTLIRALVLGQFAWVSNRSLKMQDISLDWWAILIFAGVKGGLSILMVHMIPNSFEYKALFEAIVVGNIMLSIFIYAPAMMLIIKLRQRQLSQQCE</sequence>
<keyword evidence="8" id="KW-0406">Ion transport</keyword>
<dbReference type="Gene3D" id="6.10.140.1330">
    <property type="match status" value="1"/>
</dbReference>
<feature type="transmembrane region" description="Helical" evidence="11">
    <location>
        <begin position="179"/>
        <end position="205"/>
    </location>
</feature>
<feature type="transmembrane region" description="Helical" evidence="11">
    <location>
        <begin position="212"/>
        <end position="228"/>
    </location>
</feature>
<evidence type="ECO:0000256" key="4">
    <source>
        <dbReference type="ARBA" id="ARBA00022475"/>
    </source>
</evidence>
<feature type="transmembrane region" description="Helical" evidence="11">
    <location>
        <begin position="417"/>
        <end position="438"/>
    </location>
</feature>
<dbReference type="RefSeq" id="WP_237261732.1">
    <property type="nucleotide sequence ID" value="NZ_AP024202.1"/>
</dbReference>
<feature type="transmembrane region" description="Helical" evidence="11">
    <location>
        <begin position="314"/>
        <end position="337"/>
    </location>
</feature>
<feature type="transmembrane region" description="Helical" evidence="11">
    <location>
        <begin position="234"/>
        <end position="251"/>
    </location>
</feature>
<protein>
    <recommendedName>
        <fullName evidence="12">Cation/H+ exchanger transmembrane domain-containing protein</fullName>
    </recommendedName>
</protein>
<keyword evidence="14" id="KW-1185">Reference proteome</keyword>
<keyword evidence="10" id="KW-0739">Sodium transport</keyword>
<feature type="transmembrane region" description="Helical" evidence="11">
    <location>
        <begin position="382"/>
        <end position="405"/>
    </location>
</feature>
<evidence type="ECO:0000256" key="5">
    <source>
        <dbReference type="ARBA" id="ARBA00022692"/>
    </source>
</evidence>
<keyword evidence="4" id="KW-1003">Cell membrane</keyword>
<dbReference type="Proteomes" id="UP001054820">
    <property type="component" value="Chromosome"/>
</dbReference>
<evidence type="ECO:0000256" key="7">
    <source>
        <dbReference type="ARBA" id="ARBA00023053"/>
    </source>
</evidence>
<evidence type="ECO:0000256" key="11">
    <source>
        <dbReference type="SAM" id="Phobius"/>
    </source>
</evidence>
<dbReference type="EMBL" id="AP024202">
    <property type="protein sequence ID" value="BCN94265.1"/>
    <property type="molecule type" value="Genomic_DNA"/>
</dbReference>
<feature type="transmembrane region" description="Helical" evidence="11">
    <location>
        <begin position="83"/>
        <end position="101"/>
    </location>
</feature>
<dbReference type="InterPro" id="IPR018422">
    <property type="entry name" value="Cation/H_exchanger_CPA1"/>
</dbReference>